<organism evidence="1 2">
    <name type="scientific">Phytophthora nicotianae (strain INRA-310)</name>
    <name type="common">Phytophthora parasitica</name>
    <dbReference type="NCBI Taxonomy" id="761204"/>
    <lineage>
        <taxon>Eukaryota</taxon>
        <taxon>Sar</taxon>
        <taxon>Stramenopiles</taxon>
        <taxon>Oomycota</taxon>
        <taxon>Peronosporomycetes</taxon>
        <taxon>Peronosporales</taxon>
        <taxon>Peronosporaceae</taxon>
        <taxon>Phytophthora</taxon>
    </lineage>
</organism>
<dbReference type="Proteomes" id="UP000018817">
    <property type="component" value="Unassembled WGS sequence"/>
</dbReference>
<reference evidence="2" key="1">
    <citation type="submission" date="2011-12" db="EMBL/GenBank/DDBJ databases">
        <authorList>
            <consortium name="The Broad Institute Genome Sequencing Platform"/>
            <person name="Russ C."/>
            <person name="Tyler B."/>
            <person name="Panabieres F."/>
            <person name="Shan W."/>
            <person name="Tripathy S."/>
            <person name="Grunwald N."/>
            <person name="Machado M."/>
            <person name="Young S.K."/>
            <person name="Zeng Q."/>
            <person name="Gargeya S."/>
            <person name="Fitzgerald M."/>
            <person name="Haas B."/>
            <person name="Abouelleil A."/>
            <person name="Alvarado L."/>
            <person name="Arachchi H.M."/>
            <person name="Berlin A."/>
            <person name="Chapman S.B."/>
            <person name="Gearin G."/>
            <person name="Goldberg J."/>
            <person name="Griggs A."/>
            <person name="Gujja S."/>
            <person name="Hansen M."/>
            <person name="Heiman D."/>
            <person name="Howarth C."/>
            <person name="Larimer J."/>
            <person name="Lui A."/>
            <person name="MacDonald P.J.P."/>
            <person name="McCowen C."/>
            <person name="Montmayeur A."/>
            <person name="Murphy C."/>
            <person name="Neiman D."/>
            <person name="Pearson M."/>
            <person name="Priest M."/>
            <person name="Roberts A."/>
            <person name="Saif S."/>
            <person name="Shea T."/>
            <person name="Sisk P."/>
            <person name="Stolte C."/>
            <person name="Sykes S."/>
            <person name="Wortman J."/>
            <person name="Nusbaum C."/>
            <person name="Birren B."/>
        </authorList>
    </citation>
    <scope>NUCLEOTIDE SEQUENCE [LARGE SCALE GENOMIC DNA]</scope>
    <source>
        <strain evidence="2">INRA-310</strain>
    </source>
</reference>
<name>W2R8G1_PHYN3</name>
<gene>
    <name evidence="1" type="ORF">PPTG_21095</name>
</gene>
<dbReference type="GeneID" id="20189694"/>
<evidence type="ECO:0000313" key="2">
    <source>
        <dbReference type="Proteomes" id="UP000018817"/>
    </source>
</evidence>
<evidence type="ECO:0000313" key="1">
    <source>
        <dbReference type="EMBL" id="ETN21536.1"/>
    </source>
</evidence>
<reference evidence="1 2" key="2">
    <citation type="submission" date="2013-11" db="EMBL/GenBank/DDBJ databases">
        <title>The Genome Sequence of Phytophthora parasitica INRA-310.</title>
        <authorList>
            <consortium name="The Broad Institute Genomics Platform"/>
            <person name="Russ C."/>
            <person name="Tyler B."/>
            <person name="Panabieres F."/>
            <person name="Shan W."/>
            <person name="Tripathy S."/>
            <person name="Grunwald N."/>
            <person name="Machado M."/>
            <person name="Johnson C.S."/>
            <person name="Arredondo F."/>
            <person name="Hong C."/>
            <person name="Coffey M."/>
            <person name="Young S.K."/>
            <person name="Zeng Q."/>
            <person name="Gargeya S."/>
            <person name="Fitzgerald M."/>
            <person name="Abouelleil A."/>
            <person name="Alvarado L."/>
            <person name="Chapman S.B."/>
            <person name="Gainer-Dewar J."/>
            <person name="Goldberg J."/>
            <person name="Griggs A."/>
            <person name="Gujja S."/>
            <person name="Hansen M."/>
            <person name="Howarth C."/>
            <person name="Imamovic A."/>
            <person name="Ireland A."/>
            <person name="Larimer J."/>
            <person name="McCowan C."/>
            <person name="Murphy C."/>
            <person name="Pearson M."/>
            <person name="Poon T.W."/>
            <person name="Priest M."/>
            <person name="Roberts A."/>
            <person name="Saif S."/>
            <person name="Shea T."/>
            <person name="Sykes S."/>
            <person name="Wortman J."/>
            <person name="Nusbaum C."/>
            <person name="Birren B."/>
        </authorList>
    </citation>
    <scope>NUCLEOTIDE SEQUENCE [LARGE SCALE GENOMIC DNA]</scope>
    <source>
        <strain evidence="1 2">INRA-310</strain>
    </source>
</reference>
<dbReference type="VEuPathDB" id="FungiDB:PPTG_21095"/>
<sequence length="60" mass="6953">MALPSRQRQGHVVGRFLSQLREDLFACPKGRVVAGWSREGRRKRVEGMRRDAQIPSTFRD</sequence>
<protein>
    <submittedName>
        <fullName evidence="1">Uncharacterized protein</fullName>
    </submittedName>
</protein>
<dbReference type="OMA" id="FACPKGR"/>
<dbReference type="RefSeq" id="XP_008893796.1">
    <property type="nucleotide sequence ID" value="XM_008895548.1"/>
</dbReference>
<proteinExistence type="predicted"/>
<accession>W2R8G1</accession>
<dbReference type="EMBL" id="KI669563">
    <property type="protein sequence ID" value="ETN21536.1"/>
    <property type="molecule type" value="Genomic_DNA"/>
</dbReference>
<dbReference type="AlphaFoldDB" id="W2R8G1"/>